<name>A0A5N7B364_9EURO</name>
<proteinExistence type="predicted"/>
<gene>
    <name evidence="1" type="ORF">BDV26DRAFT_266567</name>
</gene>
<dbReference type="Proteomes" id="UP000326198">
    <property type="component" value="Unassembled WGS sequence"/>
</dbReference>
<dbReference type="EMBL" id="ML736249">
    <property type="protein sequence ID" value="KAE8375986.1"/>
    <property type="molecule type" value="Genomic_DNA"/>
</dbReference>
<dbReference type="AlphaFoldDB" id="A0A5N7B364"/>
<evidence type="ECO:0000313" key="1">
    <source>
        <dbReference type="EMBL" id="KAE8375986.1"/>
    </source>
</evidence>
<reference evidence="1 2" key="1">
    <citation type="submission" date="2019-04" db="EMBL/GenBank/DDBJ databases">
        <title>Friends and foes A comparative genomics studyof 23 Aspergillus species from section Flavi.</title>
        <authorList>
            <consortium name="DOE Joint Genome Institute"/>
            <person name="Kjaerbolling I."/>
            <person name="Vesth T."/>
            <person name="Frisvad J.C."/>
            <person name="Nybo J.L."/>
            <person name="Theobald S."/>
            <person name="Kildgaard S."/>
            <person name="Isbrandt T."/>
            <person name="Kuo A."/>
            <person name="Sato A."/>
            <person name="Lyhne E.K."/>
            <person name="Kogle M.E."/>
            <person name="Wiebenga A."/>
            <person name="Kun R.S."/>
            <person name="Lubbers R.J."/>
            <person name="Makela M.R."/>
            <person name="Barry K."/>
            <person name="Chovatia M."/>
            <person name="Clum A."/>
            <person name="Daum C."/>
            <person name="Haridas S."/>
            <person name="He G."/>
            <person name="LaButti K."/>
            <person name="Lipzen A."/>
            <person name="Mondo S."/>
            <person name="Riley R."/>
            <person name="Salamov A."/>
            <person name="Simmons B.A."/>
            <person name="Magnuson J.K."/>
            <person name="Henrissat B."/>
            <person name="Mortensen U.H."/>
            <person name="Larsen T.O."/>
            <person name="Devries R.P."/>
            <person name="Grigoriev I.V."/>
            <person name="Machida M."/>
            <person name="Baker S.E."/>
            <person name="Andersen M.R."/>
        </authorList>
    </citation>
    <scope>NUCLEOTIDE SEQUENCE [LARGE SCALE GENOMIC DNA]</scope>
    <source>
        <strain evidence="1 2">IBT 29228</strain>
    </source>
</reference>
<organism evidence="1 2">
    <name type="scientific">Aspergillus bertholletiae</name>
    <dbReference type="NCBI Taxonomy" id="1226010"/>
    <lineage>
        <taxon>Eukaryota</taxon>
        <taxon>Fungi</taxon>
        <taxon>Dikarya</taxon>
        <taxon>Ascomycota</taxon>
        <taxon>Pezizomycotina</taxon>
        <taxon>Eurotiomycetes</taxon>
        <taxon>Eurotiomycetidae</taxon>
        <taxon>Eurotiales</taxon>
        <taxon>Aspergillaceae</taxon>
        <taxon>Aspergillus</taxon>
        <taxon>Aspergillus subgen. Circumdati</taxon>
    </lineage>
</organism>
<accession>A0A5N7B364</accession>
<sequence length="58" mass="6462">MKSLLTMNNTGYGGELRQTAVGTIIDPHDLYSEQVCVKSCFIIRSIVMGGEKKKRKKS</sequence>
<evidence type="ECO:0000313" key="2">
    <source>
        <dbReference type="Proteomes" id="UP000326198"/>
    </source>
</evidence>
<protein>
    <submittedName>
        <fullName evidence="1">Uncharacterized protein</fullName>
    </submittedName>
</protein>
<keyword evidence="2" id="KW-1185">Reference proteome</keyword>